<dbReference type="EMBL" id="CP000254">
    <property type="protein sequence ID" value="ABD42509.1"/>
    <property type="molecule type" value="Genomic_DNA"/>
</dbReference>
<feature type="domain" description="VTC" evidence="2">
    <location>
        <begin position="50"/>
        <end position="253"/>
    </location>
</feature>
<dbReference type="InParanoid" id="Q2FTI5"/>
<dbReference type="AlphaFoldDB" id="Q2FTI5"/>
<gene>
    <name evidence="3" type="ordered locus">Mhun_2816</name>
</gene>
<dbReference type="Proteomes" id="UP000001941">
    <property type="component" value="Chromosome"/>
</dbReference>
<keyword evidence="4" id="KW-1185">Reference proteome</keyword>
<dbReference type="KEGG" id="mhu:Mhun_2816"/>
<feature type="region of interest" description="Disordered" evidence="1">
    <location>
        <begin position="1"/>
        <end position="23"/>
    </location>
</feature>
<dbReference type="STRING" id="323259.Mhun_2816"/>
<evidence type="ECO:0000256" key="1">
    <source>
        <dbReference type="SAM" id="MobiDB-lite"/>
    </source>
</evidence>
<dbReference type="RefSeq" id="WP_011449764.1">
    <property type="nucleotide sequence ID" value="NC_007796.1"/>
</dbReference>
<dbReference type="OrthoDB" id="110296at2157"/>
<dbReference type="GeneID" id="3923029"/>
<proteinExistence type="predicted"/>
<dbReference type="GO" id="GO:0006799">
    <property type="term" value="P:polyphosphate biosynthetic process"/>
    <property type="evidence" value="ECO:0007669"/>
    <property type="project" value="UniProtKB-ARBA"/>
</dbReference>
<organism evidence="3 4">
    <name type="scientific">Methanospirillum hungatei JF-1 (strain ATCC 27890 / DSM 864 / NBRC 100397 / JF-1)</name>
    <dbReference type="NCBI Taxonomy" id="323259"/>
    <lineage>
        <taxon>Archaea</taxon>
        <taxon>Methanobacteriati</taxon>
        <taxon>Methanobacteriota</taxon>
        <taxon>Stenosarchaea group</taxon>
        <taxon>Methanomicrobia</taxon>
        <taxon>Methanomicrobiales</taxon>
        <taxon>Methanospirillaceae</taxon>
        <taxon>Methanospirillum</taxon>
    </lineage>
</organism>
<dbReference type="CDD" id="cd07750">
    <property type="entry name" value="PolyPPase_VTC_like"/>
    <property type="match status" value="1"/>
</dbReference>
<evidence type="ECO:0000259" key="2">
    <source>
        <dbReference type="Pfam" id="PF09359"/>
    </source>
</evidence>
<dbReference type="Pfam" id="PF09359">
    <property type="entry name" value="VTC"/>
    <property type="match status" value="1"/>
</dbReference>
<evidence type="ECO:0000313" key="4">
    <source>
        <dbReference type="Proteomes" id="UP000001941"/>
    </source>
</evidence>
<dbReference type="InterPro" id="IPR018966">
    <property type="entry name" value="VTC_domain"/>
</dbReference>
<dbReference type="HOGENOM" id="CLU_068202_1_0_2"/>
<protein>
    <recommendedName>
        <fullName evidence="2">VTC domain-containing protein</fullName>
    </recommendedName>
</protein>
<dbReference type="eggNOG" id="arCOG06764">
    <property type="taxonomic scope" value="Archaea"/>
</dbReference>
<accession>Q2FTI5</accession>
<reference evidence="4" key="1">
    <citation type="journal article" date="2016" name="Stand. Genomic Sci.">
        <title>Complete genome sequence of Methanospirillum hungatei type strain JF1.</title>
        <authorList>
            <person name="Gunsalus R.P."/>
            <person name="Cook L.E."/>
            <person name="Crable B."/>
            <person name="Rohlin L."/>
            <person name="McDonald E."/>
            <person name="Mouttaki H."/>
            <person name="Sieber J.R."/>
            <person name="Poweleit N."/>
            <person name="Zhou H."/>
            <person name="Lapidus A.L."/>
            <person name="Daligault H.E."/>
            <person name="Land M."/>
            <person name="Gilna P."/>
            <person name="Ivanova N."/>
            <person name="Kyrpides N."/>
            <person name="Culley D.E."/>
            <person name="McInerney M.J."/>
        </authorList>
    </citation>
    <scope>NUCLEOTIDE SEQUENCE [LARGE SCALE GENOMIC DNA]</scope>
    <source>
        <strain evidence="4">ATCC 27890 / DSM 864 / NBRC 100397 / JF-1</strain>
    </source>
</reference>
<evidence type="ECO:0000313" key="3">
    <source>
        <dbReference type="EMBL" id="ABD42509.1"/>
    </source>
</evidence>
<sequence>MKNNIQSHTPEPISGTESSTQDKLNPSLDVILSKFRPIDISDISHATLQNRKESKYLLTTHQALDLLKHLPETYHIFEVDGKQVQTYKTTYFDSPEFQLYLAHHNGRKPRYKVRTRSYIDSDLTYLEVKEKKNTGRTIKHRLQIEELVTRLGSDIREFLSSCFPFDYAEYKPVLINEYRRITLVSTIHPERITLDIDLTFHSGSIDILLPNIVIAEIKRSSDHIRSPALDYLNTIRLRPRGFSKYCIGISLLYGDFVKHNNFRIILRILNKLSNGGPVLC</sequence>
<name>Q2FTI5_METHJ</name>
<dbReference type="Gene3D" id="3.20.100.30">
    <property type="entry name" value="VTC, catalytic tunnel domain"/>
    <property type="match status" value="1"/>
</dbReference>
<dbReference type="EnsemblBacteria" id="ABD42509">
    <property type="protein sequence ID" value="ABD42509"/>
    <property type="gene ID" value="Mhun_2816"/>
</dbReference>
<dbReference type="InterPro" id="IPR042267">
    <property type="entry name" value="VTC_sf"/>
</dbReference>